<organism evidence="1 2">
    <name type="scientific">Citrus clementina</name>
    <name type="common">Clementine</name>
    <name type="synonym">Citrus deliciosa x Citrus sinensis</name>
    <dbReference type="NCBI Taxonomy" id="85681"/>
    <lineage>
        <taxon>Eukaryota</taxon>
        <taxon>Viridiplantae</taxon>
        <taxon>Streptophyta</taxon>
        <taxon>Embryophyta</taxon>
        <taxon>Tracheophyta</taxon>
        <taxon>Spermatophyta</taxon>
        <taxon>Magnoliopsida</taxon>
        <taxon>eudicotyledons</taxon>
        <taxon>Gunneridae</taxon>
        <taxon>Pentapetalae</taxon>
        <taxon>rosids</taxon>
        <taxon>malvids</taxon>
        <taxon>Sapindales</taxon>
        <taxon>Rutaceae</taxon>
        <taxon>Aurantioideae</taxon>
        <taxon>Citrus</taxon>
    </lineage>
</organism>
<dbReference type="Proteomes" id="UP000030687">
    <property type="component" value="Unassembled WGS sequence"/>
</dbReference>
<proteinExistence type="predicted"/>
<accession>V4UJH5</accession>
<evidence type="ECO:0000313" key="1">
    <source>
        <dbReference type="EMBL" id="ESR64395.1"/>
    </source>
</evidence>
<dbReference type="PANTHER" id="PTHR37900">
    <property type="match status" value="1"/>
</dbReference>
<reference evidence="1 2" key="1">
    <citation type="submission" date="2013-10" db="EMBL/GenBank/DDBJ databases">
        <authorList>
            <consortium name="International Citrus Genome Consortium"/>
            <person name="Jenkins J."/>
            <person name="Schmutz J."/>
            <person name="Prochnik S."/>
            <person name="Rokhsar D."/>
            <person name="Gmitter F."/>
            <person name="Ollitrault P."/>
            <person name="Machado M."/>
            <person name="Talon M."/>
            <person name="Wincker P."/>
            <person name="Jaillon O."/>
            <person name="Morgante M."/>
        </authorList>
    </citation>
    <scope>NUCLEOTIDE SEQUENCE</scope>
    <source>
        <strain evidence="2">cv. Clemenules</strain>
    </source>
</reference>
<dbReference type="KEGG" id="cic:CICLE_v10010772mg"/>
<gene>
    <name evidence="1" type="ORF">CICLE_v10010772mg</name>
</gene>
<protein>
    <submittedName>
        <fullName evidence="1">Uncharacterized protein</fullName>
    </submittedName>
</protein>
<name>V4UJH5_CITCL</name>
<dbReference type="AlphaFoldDB" id="V4UJH5"/>
<evidence type="ECO:0000313" key="2">
    <source>
        <dbReference type="Proteomes" id="UP000030687"/>
    </source>
</evidence>
<sequence>AASGKRKNYISYTFLGLKFSSPKAEPSAMSLTPLMFRSVVRLVTSIVDEPAVSVTTILYYSELLPHNIFLERMVRRQLLGRENYLFHFIINFLRCFW</sequence>
<dbReference type="eggNOG" id="ENOG502SCG1">
    <property type="taxonomic scope" value="Eukaryota"/>
</dbReference>
<dbReference type="OMA" id="TILYYSD"/>
<feature type="non-terminal residue" evidence="1">
    <location>
        <position position="1"/>
    </location>
</feature>
<keyword evidence="2" id="KW-1185">Reference proteome</keyword>
<dbReference type="EMBL" id="KI535697">
    <property type="protein sequence ID" value="ESR64395.1"/>
    <property type="molecule type" value="Genomic_DNA"/>
</dbReference>
<dbReference type="PANTHER" id="PTHR37900:SF5">
    <property type="entry name" value="OS02G0159250 PROTEIN"/>
    <property type="match status" value="1"/>
</dbReference>
<dbReference type="Gramene" id="ESR64395">
    <property type="protein sequence ID" value="ESR64395"/>
    <property type="gene ID" value="CICLE_v10010772mg"/>
</dbReference>
<dbReference type="InParanoid" id="V4UJH5"/>